<accession>A0A411HIC0</accession>
<dbReference type="AlphaFoldDB" id="A0A411HIC0"/>
<dbReference type="Gene3D" id="3.40.50.1820">
    <property type="entry name" value="alpha/beta hydrolase"/>
    <property type="match status" value="1"/>
</dbReference>
<dbReference type="RefSeq" id="WP_129832423.1">
    <property type="nucleotide sequence ID" value="NZ_CP035704.1"/>
</dbReference>
<name>A0A411HIC0_9GAMM</name>
<evidence type="ECO:0000256" key="2">
    <source>
        <dbReference type="ARBA" id="ARBA00022801"/>
    </source>
</evidence>
<keyword evidence="1" id="KW-0732">Signal</keyword>
<dbReference type="PANTHER" id="PTHR43037:SF1">
    <property type="entry name" value="BLL1128 PROTEIN"/>
    <property type="match status" value="1"/>
</dbReference>
<dbReference type="InterPro" id="IPR010126">
    <property type="entry name" value="Esterase_phb"/>
</dbReference>
<dbReference type="Proteomes" id="UP000291562">
    <property type="component" value="Chromosome"/>
</dbReference>
<sequence length="380" mass="41209">MKSYASFRKRFRAALSILGKSAKSARATSKIVKEAMSRLPGAASKKPTKFDPRRFSRGAAYVTASANDSRDVQNDARQATSGRACDRDVPAEHTSRFLAGSYTCDSGTREYKLYVPECYRAGVKLALVVMLHGCTQSPDDFAAGTRMNELAEEQGFLVLYPAQTASANGAKCWKWFKPEDQQRDRGEASILAGMTREVSAQYGVDERRVFVAGLSAGAAMAVILGETYPDLFAAVGAHSGLPYAAAHDALSAFRVMKSGRNSAKSRGVRVARATKPTIVFHGDRDQTVDMKNGAQIVRDAVVKDPNAPPMDVACSDGESEGRSFLRTVYGDPSGRHRVEHWIIRGAGHAWSGGSERGSYTDARGPNASTEMIRFFYSAVH</sequence>
<dbReference type="PANTHER" id="PTHR43037">
    <property type="entry name" value="UNNAMED PRODUCT-RELATED"/>
    <property type="match status" value="1"/>
</dbReference>
<dbReference type="GO" id="GO:0005576">
    <property type="term" value="C:extracellular region"/>
    <property type="evidence" value="ECO:0007669"/>
    <property type="project" value="InterPro"/>
</dbReference>
<dbReference type="EMBL" id="CP035704">
    <property type="protein sequence ID" value="QBB70164.1"/>
    <property type="molecule type" value="Genomic_DNA"/>
</dbReference>
<evidence type="ECO:0000313" key="3">
    <source>
        <dbReference type="EMBL" id="QBB70164.1"/>
    </source>
</evidence>
<dbReference type="OrthoDB" id="5291933at2"/>
<organism evidence="3 4">
    <name type="scientific">Pseudolysobacter antarcticus</name>
    <dbReference type="NCBI Taxonomy" id="2511995"/>
    <lineage>
        <taxon>Bacteria</taxon>
        <taxon>Pseudomonadati</taxon>
        <taxon>Pseudomonadota</taxon>
        <taxon>Gammaproteobacteria</taxon>
        <taxon>Lysobacterales</taxon>
        <taxon>Rhodanobacteraceae</taxon>
        <taxon>Pseudolysobacter</taxon>
    </lineage>
</organism>
<dbReference type="InterPro" id="IPR029058">
    <property type="entry name" value="AB_hydrolase_fold"/>
</dbReference>
<dbReference type="GO" id="GO:0016787">
    <property type="term" value="F:hydrolase activity"/>
    <property type="evidence" value="ECO:0007669"/>
    <property type="project" value="UniProtKB-KW"/>
</dbReference>
<gene>
    <name evidence="3" type="ORF">ELE36_07180</name>
</gene>
<keyword evidence="4" id="KW-1185">Reference proteome</keyword>
<dbReference type="Pfam" id="PF10503">
    <property type="entry name" value="Esterase_PHB"/>
    <property type="match status" value="1"/>
</dbReference>
<dbReference type="SUPFAM" id="SSF53474">
    <property type="entry name" value="alpha/beta-Hydrolases"/>
    <property type="match status" value="1"/>
</dbReference>
<reference evidence="3 4" key="1">
    <citation type="submission" date="2019-01" db="EMBL/GenBank/DDBJ databases">
        <title>Pseudolysobacter antarctica gen. nov., sp. nov., isolated from Fildes Peninsula, Antarctica.</title>
        <authorList>
            <person name="Wei Z."/>
            <person name="Peng F."/>
        </authorList>
    </citation>
    <scope>NUCLEOTIDE SEQUENCE [LARGE SCALE GENOMIC DNA]</scope>
    <source>
        <strain evidence="3 4">AQ6-296</strain>
    </source>
</reference>
<dbReference type="KEGG" id="xbc:ELE36_07180"/>
<evidence type="ECO:0000256" key="1">
    <source>
        <dbReference type="ARBA" id="ARBA00022729"/>
    </source>
</evidence>
<dbReference type="NCBIfam" id="TIGR01840">
    <property type="entry name" value="esterase_phb"/>
    <property type="match status" value="1"/>
</dbReference>
<dbReference type="InterPro" id="IPR050955">
    <property type="entry name" value="Plant_Biomass_Hydrol_Est"/>
</dbReference>
<proteinExistence type="predicted"/>
<keyword evidence="2" id="KW-0378">Hydrolase</keyword>
<protein>
    <submittedName>
        <fullName evidence="3">PHB depolymerase family esterase</fullName>
    </submittedName>
</protein>
<evidence type="ECO:0000313" key="4">
    <source>
        <dbReference type="Proteomes" id="UP000291562"/>
    </source>
</evidence>